<name>A0AA86T196_9FABA</name>
<keyword evidence="2" id="KW-1185">Reference proteome</keyword>
<protein>
    <submittedName>
        <fullName evidence="1">Uncharacterized protein</fullName>
    </submittedName>
</protein>
<proteinExistence type="predicted"/>
<dbReference type="Gramene" id="rna-AYBTSS11_LOCUS24349">
    <property type="protein sequence ID" value="CAJ1972300.1"/>
    <property type="gene ID" value="gene-AYBTSS11_LOCUS24349"/>
</dbReference>
<evidence type="ECO:0000313" key="2">
    <source>
        <dbReference type="Proteomes" id="UP001189624"/>
    </source>
</evidence>
<accession>A0AA86T196</accession>
<dbReference type="Proteomes" id="UP001189624">
    <property type="component" value="Chromosome 8"/>
</dbReference>
<organism evidence="1 2">
    <name type="scientific">Sphenostylis stenocarpa</name>
    <dbReference type="NCBI Taxonomy" id="92480"/>
    <lineage>
        <taxon>Eukaryota</taxon>
        <taxon>Viridiplantae</taxon>
        <taxon>Streptophyta</taxon>
        <taxon>Embryophyta</taxon>
        <taxon>Tracheophyta</taxon>
        <taxon>Spermatophyta</taxon>
        <taxon>Magnoliopsida</taxon>
        <taxon>eudicotyledons</taxon>
        <taxon>Gunneridae</taxon>
        <taxon>Pentapetalae</taxon>
        <taxon>rosids</taxon>
        <taxon>fabids</taxon>
        <taxon>Fabales</taxon>
        <taxon>Fabaceae</taxon>
        <taxon>Papilionoideae</taxon>
        <taxon>50 kb inversion clade</taxon>
        <taxon>NPAAA clade</taxon>
        <taxon>indigoferoid/millettioid clade</taxon>
        <taxon>Phaseoleae</taxon>
        <taxon>Sphenostylis</taxon>
    </lineage>
</organism>
<reference evidence="1" key="1">
    <citation type="submission" date="2023-10" db="EMBL/GenBank/DDBJ databases">
        <authorList>
            <person name="Domelevo Entfellner J.-B."/>
        </authorList>
    </citation>
    <scope>NUCLEOTIDE SEQUENCE</scope>
</reference>
<dbReference type="EMBL" id="OY731405">
    <property type="protein sequence ID" value="CAJ1972300.1"/>
    <property type="molecule type" value="Genomic_DNA"/>
</dbReference>
<evidence type="ECO:0000313" key="1">
    <source>
        <dbReference type="EMBL" id="CAJ1972300.1"/>
    </source>
</evidence>
<dbReference type="AlphaFoldDB" id="A0AA86T196"/>
<sequence>MSYTGFGIFVNRLLVNKEKRRRLPQPNLEHVIGAQLKFIQSRRNHFEAWRKRSTMLCNEEKHRAIDD</sequence>
<gene>
    <name evidence="1" type="ORF">AYBTSS11_LOCUS24349</name>
</gene>